<dbReference type="GO" id="GO:0016020">
    <property type="term" value="C:membrane"/>
    <property type="evidence" value="ECO:0007669"/>
    <property type="project" value="UniProtKB-SubCell"/>
</dbReference>
<dbReference type="EMBL" id="KY357919">
    <property type="protein sequence ID" value="ATQ63806.1"/>
    <property type="molecule type" value="Genomic_DNA"/>
</dbReference>
<evidence type="ECO:0000256" key="5">
    <source>
        <dbReference type="SAM" id="Phobius"/>
    </source>
</evidence>
<feature type="transmembrane region" description="Helical" evidence="5">
    <location>
        <begin position="138"/>
        <end position="158"/>
    </location>
</feature>
<protein>
    <submittedName>
        <fullName evidence="6">Transporter protein</fullName>
    </submittedName>
</protein>
<feature type="transmembrane region" description="Helical" evidence="5">
    <location>
        <begin position="328"/>
        <end position="347"/>
    </location>
</feature>
<dbReference type="PANTHER" id="PTHR23514:SF13">
    <property type="entry name" value="INNER MEMBRANE PROTEIN YBJJ"/>
    <property type="match status" value="1"/>
</dbReference>
<dbReference type="Gene3D" id="1.20.1250.20">
    <property type="entry name" value="MFS general substrate transporter like domains"/>
    <property type="match status" value="2"/>
</dbReference>
<comment type="subcellular location">
    <subcellularLocation>
        <location evidence="1">Membrane</location>
        <topology evidence="1">Multi-pass membrane protein</topology>
    </subcellularLocation>
</comment>
<dbReference type="CDD" id="cd17393">
    <property type="entry name" value="MFS_MosC_like"/>
    <property type="match status" value="1"/>
</dbReference>
<dbReference type="Pfam" id="PF07690">
    <property type="entry name" value="MFS_1"/>
    <property type="match status" value="1"/>
</dbReference>
<feature type="transmembrane region" description="Helical" evidence="5">
    <location>
        <begin position="244"/>
        <end position="260"/>
    </location>
</feature>
<feature type="transmembrane region" description="Helical" evidence="5">
    <location>
        <begin position="12"/>
        <end position="30"/>
    </location>
</feature>
<name>A0A2D2CMP9_RHILV</name>
<feature type="transmembrane region" description="Helical" evidence="5">
    <location>
        <begin position="50"/>
        <end position="70"/>
    </location>
</feature>
<sequence length="392" mass="41280">MSNARIFVPQKRVMAVAFQFFINGVVYGTWATNILHIRRSFGLSEFGLSIVFLTMGAAAVLIMSLTGYLVQIFGSRRISILSCLFFPAALCFVFVAPNHIALLVGVGLFGAANGSMDVSMNDQGTNLGKRGSDPVISLLHGFSSIGALAGSLLSYWWIGRGYHPLVQAIALLVGTLMLSWRLFPHLDLDADRSRISLELGALGNGRLILLGFLSFLTMMSDGAIADWSTIYLEDYWPTSPQTAVLGYLAFAVFMIVGRISGDRIGSVIGDRAMIAISGGLMSAGMTIALSIPFFAAALAGFSLLGIGMANLVPIIFRNASEVVPDGLGTAFVSVCGYSGFLVGPPIIGGAAGAVGLNKALLIVSAVGATLAYVIGPFSRTQTPARFTLMALG</sequence>
<organism evidence="6">
    <name type="scientific">Rhizobium leguminosarum bv. viciae</name>
    <dbReference type="NCBI Taxonomy" id="387"/>
    <lineage>
        <taxon>Bacteria</taxon>
        <taxon>Pseudomonadati</taxon>
        <taxon>Pseudomonadota</taxon>
        <taxon>Alphaproteobacteria</taxon>
        <taxon>Hyphomicrobiales</taxon>
        <taxon>Rhizobiaceae</taxon>
        <taxon>Rhizobium/Agrobacterium group</taxon>
        <taxon>Rhizobium</taxon>
    </lineage>
</organism>
<dbReference type="InterPro" id="IPR036259">
    <property type="entry name" value="MFS_trans_sf"/>
</dbReference>
<dbReference type="SUPFAM" id="SSF103473">
    <property type="entry name" value="MFS general substrate transporter"/>
    <property type="match status" value="1"/>
</dbReference>
<evidence type="ECO:0000256" key="2">
    <source>
        <dbReference type="ARBA" id="ARBA00022692"/>
    </source>
</evidence>
<dbReference type="GO" id="GO:0022857">
    <property type="term" value="F:transmembrane transporter activity"/>
    <property type="evidence" value="ECO:0007669"/>
    <property type="project" value="InterPro"/>
</dbReference>
<proteinExistence type="predicted"/>
<feature type="transmembrane region" description="Helical" evidence="5">
    <location>
        <begin position="359"/>
        <end position="377"/>
    </location>
</feature>
<dbReference type="PANTHER" id="PTHR23514">
    <property type="entry name" value="BYPASS OF STOP CODON PROTEIN 6"/>
    <property type="match status" value="1"/>
</dbReference>
<accession>A0A2D2CMP9</accession>
<dbReference type="InterPro" id="IPR051788">
    <property type="entry name" value="MFS_Transporter"/>
</dbReference>
<evidence type="ECO:0000256" key="3">
    <source>
        <dbReference type="ARBA" id="ARBA00022989"/>
    </source>
</evidence>
<evidence type="ECO:0000256" key="4">
    <source>
        <dbReference type="ARBA" id="ARBA00023136"/>
    </source>
</evidence>
<gene>
    <name evidence="6" type="primary">mosC</name>
</gene>
<evidence type="ECO:0000313" key="6">
    <source>
        <dbReference type="EMBL" id="ATQ63806.1"/>
    </source>
</evidence>
<keyword evidence="4 5" id="KW-0472">Membrane</keyword>
<feature type="transmembrane region" description="Helical" evidence="5">
    <location>
        <begin position="297"/>
        <end position="316"/>
    </location>
</feature>
<keyword evidence="3 5" id="KW-1133">Transmembrane helix</keyword>
<dbReference type="AlphaFoldDB" id="A0A2D2CMP9"/>
<evidence type="ECO:0000256" key="1">
    <source>
        <dbReference type="ARBA" id="ARBA00004141"/>
    </source>
</evidence>
<keyword evidence="2 5" id="KW-0812">Transmembrane</keyword>
<reference evidence="6" key="1">
    <citation type="submission" date="2016-12" db="EMBL/GenBank/DDBJ databases">
        <title>DNA sequence of rhizopine mosB/C genes with deduced amino acid sequence from Rhizobium leguminosarum bv. viciae strain 1a Sym plasmid.</title>
        <authorList>
            <person name="Owuama C.I."/>
        </authorList>
    </citation>
    <scope>NUCLEOTIDE SEQUENCE</scope>
    <source>
        <strain evidence="6">1a</strain>
        <plasmid evidence="6">Sym</plasmid>
    </source>
</reference>
<feature type="transmembrane region" description="Helical" evidence="5">
    <location>
        <begin position="164"/>
        <end position="183"/>
    </location>
</feature>
<dbReference type="InterPro" id="IPR011701">
    <property type="entry name" value="MFS"/>
</dbReference>
<keyword evidence="6" id="KW-0614">Plasmid</keyword>
<feature type="transmembrane region" description="Helical" evidence="5">
    <location>
        <begin position="272"/>
        <end position="291"/>
    </location>
</feature>
<feature type="transmembrane region" description="Helical" evidence="5">
    <location>
        <begin position="204"/>
        <end position="224"/>
    </location>
</feature>
<feature type="transmembrane region" description="Helical" evidence="5">
    <location>
        <begin position="101"/>
        <end position="118"/>
    </location>
</feature>
<geneLocation type="plasmid" evidence="6">
    <name>Sym</name>
</geneLocation>